<evidence type="ECO:0000256" key="7">
    <source>
        <dbReference type="ARBA" id="ARBA00023034"/>
    </source>
</evidence>
<organism evidence="12">
    <name type="scientific">Rodentolepis nana</name>
    <name type="common">Dwarf tapeworm</name>
    <name type="synonym">Hymenolepis nana</name>
    <dbReference type="NCBI Taxonomy" id="102285"/>
    <lineage>
        <taxon>Eukaryota</taxon>
        <taxon>Metazoa</taxon>
        <taxon>Spiralia</taxon>
        <taxon>Lophotrochozoa</taxon>
        <taxon>Platyhelminthes</taxon>
        <taxon>Cestoda</taxon>
        <taxon>Eucestoda</taxon>
        <taxon>Cyclophyllidea</taxon>
        <taxon>Hymenolepididae</taxon>
        <taxon>Rodentolepis</taxon>
    </lineage>
</organism>
<dbReference type="InterPro" id="IPR005331">
    <property type="entry name" value="Sulfotransferase"/>
</dbReference>
<keyword evidence="5" id="KW-0735">Signal-anchor</keyword>
<evidence type="ECO:0000256" key="5">
    <source>
        <dbReference type="ARBA" id="ARBA00022968"/>
    </source>
</evidence>
<dbReference type="PANTHER" id="PTHR12129">
    <property type="entry name" value="HEPARAN SULFATE 2-O-SULFOTRANSFERASE"/>
    <property type="match status" value="1"/>
</dbReference>
<keyword evidence="3" id="KW-0808">Transferase</keyword>
<evidence type="ECO:0000256" key="3">
    <source>
        <dbReference type="ARBA" id="ARBA00022679"/>
    </source>
</evidence>
<dbReference type="SUPFAM" id="SSF52540">
    <property type="entry name" value="P-loop containing nucleoside triphosphate hydrolases"/>
    <property type="match status" value="1"/>
</dbReference>
<keyword evidence="7" id="KW-0333">Golgi apparatus</keyword>
<dbReference type="OrthoDB" id="10019582at2759"/>
<evidence type="ECO:0000256" key="6">
    <source>
        <dbReference type="ARBA" id="ARBA00022989"/>
    </source>
</evidence>
<proteinExistence type="inferred from homology"/>
<evidence type="ECO:0000256" key="4">
    <source>
        <dbReference type="ARBA" id="ARBA00022692"/>
    </source>
</evidence>
<dbReference type="Pfam" id="PF03567">
    <property type="entry name" value="Sulfotransfer_2"/>
    <property type="match status" value="1"/>
</dbReference>
<evidence type="ECO:0000256" key="2">
    <source>
        <dbReference type="ARBA" id="ARBA00010569"/>
    </source>
</evidence>
<dbReference type="EMBL" id="UZAE01013134">
    <property type="protein sequence ID" value="VDO08389.1"/>
    <property type="molecule type" value="Genomic_DNA"/>
</dbReference>
<comment type="subcellular location">
    <subcellularLocation>
        <location evidence="1">Golgi apparatus membrane</location>
        <topology evidence="1">Single-pass type II membrane protein</topology>
    </subcellularLocation>
</comment>
<keyword evidence="4" id="KW-0812">Transmembrane</keyword>
<keyword evidence="8" id="KW-0472">Membrane</keyword>
<comment type="similarity">
    <text evidence="2">Belongs to the sulfotransferase 3 family.</text>
</comment>
<reference evidence="12" key="1">
    <citation type="submission" date="2016-04" db="UniProtKB">
        <authorList>
            <consortium name="WormBaseParasite"/>
        </authorList>
    </citation>
    <scope>IDENTIFICATION</scope>
</reference>
<dbReference type="GO" id="GO:0008146">
    <property type="term" value="F:sulfotransferase activity"/>
    <property type="evidence" value="ECO:0007669"/>
    <property type="project" value="InterPro"/>
</dbReference>
<reference evidence="10 11" key="2">
    <citation type="submission" date="2018-11" db="EMBL/GenBank/DDBJ databases">
        <authorList>
            <consortium name="Pathogen Informatics"/>
        </authorList>
    </citation>
    <scope>NUCLEOTIDE SEQUENCE [LARGE SCALE GENOMIC DNA]</scope>
</reference>
<dbReference type="Proteomes" id="UP000278807">
    <property type="component" value="Unassembled WGS sequence"/>
</dbReference>
<accession>A0A0R3TSK3</accession>
<evidence type="ECO:0000256" key="8">
    <source>
        <dbReference type="ARBA" id="ARBA00023136"/>
    </source>
</evidence>
<dbReference type="InterPro" id="IPR027417">
    <property type="entry name" value="P-loop_NTPase"/>
</dbReference>
<dbReference type="STRING" id="102285.A0A0R3TSK3"/>
<dbReference type="GO" id="GO:0000139">
    <property type="term" value="C:Golgi membrane"/>
    <property type="evidence" value="ECO:0007669"/>
    <property type="project" value="UniProtKB-SubCell"/>
</dbReference>
<keyword evidence="11" id="KW-1185">Reference proteome</keyword>
<gene>
    <name evidence="10" type="ORF">HNAJ_LOCUS10626</name>
</gene>
<evidence type="ECO:0000313" key="10">
    <source>
        <dbReference type="EMBL" id="VDO08389.1"/>
    </source>
</evidence>
<dbReference type="WBParaSite" id="HNAJ_0001063101-mRNA-1">
    <property type="protein sequence ID" value="HNAJ_0001063101-mRNA-1"/>
    <property type="gene ID" value="HNAJ_0001063101"/>
</dbReference>
<evidence type="ECO:0000313" key="11">
    <source>
        <dbReference type="Proteomes" id="UP000278807"/>
    </source>
</evidence>
<evidence type="ECO:0000256" key="1">
    <source>
        <dbReference type="ARBA" id="ARBA00004323"/>
    </source>
</evidence>
<evidence type="ECO:0000313" key="12">
    <source>
        <dbReference type="WBParaSite" id="HNAJ_0001063101-mRNA-1"/>
    </source>
</evidence>
<dbReference type="AlphaFoldDB" id="A0A0R3TSK3"/>
<sequence length="334" mass="39415">MFKHLVKFAFHRRAICCIGILTLSFLFFIHVSRRVSLISSTQVHSNGVKIVVFNRIPKTGSTSIVRIFEALSNRNKFRVYRVAIFNPIQFLNPLAHRTFVDEISLISHYSNLLVHGHFYHLNFNQFGLGRDLVYINILRDPLERLVSKYYFIRFGDDHRPNTHRSRMTNDSLQYQTFDDCVQTQGEDCNPKLLWVQIPFFCGTASYCRIIGNPEALETAKRRLVEDYLLVGVLEFFDEFLELLSNLMPNYLDGIEETKGLQIDGHPLWHLRNTRKKSPIRLKTREVFQNNTIWRMEQNFYEFVKSEFISRYKLYRSSLPFDAISWQKSALIRVV</sequence>
<dbReference type="Gene3D" id="3.40.50.300">
    <property type="entry name" value="P-loop containing nucleotide triphosphate hydrolases"/>
    <property type="match status" value="1"/>
</dbReference>
<name>A0A0R3TSK3_RODNA</name>
<keyword evidence="9" id="KW-0325">Glycoprotein</keyword>
<protein>
    <submittedName>
        <fullName evidence="12">Sulfotransfer_1 domain-containing protein</fullName>
    </submittedName>
</protein>
<dbReference type="PANTHER" id="PTHR12129:SF15">
    <property type="entry name" value="URONYL 2-SULFOTRANSFERASE"/>
    <property type="match status" value="1"/>
</dbReference>
<keyword evidence="6" id="KW-1133">Transmembrane helix</keyword>
<dbReference type="InterPro" id="IPR007734">
    <property type="entry name" value="Heparan_SO4_2-O-STrfase"/>
</dbReference>
<evidence type="ECO:0000256" key="9">
    <source>
        <dbReference type="ARBA" id="ARBA00023180"/>
    </source>
</evidence>